<dbReference type="GO" id="GO:0010181">
    <property type="term" value="F:FMN binding"/>
    <property type="evidence" value="ECO:0007669"/>
    <property type="project" value="TreeGrafter"/>
</dbReference>
<dbReference type="OrthoDB" id="1856718at2759"/>
<organism evidence="7 8">
    <name type="scientific">Pterulicium gracile</name>
    <dbReference type="NCBI Taxonomy" id="1884261"/>
    <lineage>
        <taxon>Eukaryota</taxon>
        <taxon>Fungi</taxon>
        <taxon>Dikarya</taxon>
        <taxon>Basidiomycota</taxon>
        <taxon>Agaricomycotina</taxon>
        <taxon>Agaricomycetes</taxon>
        <taxon>Agaricomycetidae</taxon>
        <taxon>Agaricales</taxon>
        <taxon>Pleurotineae</taxon>
        <taxon>Pterulaceae</taxon>
        <taxon>Pterulicium</taxon>
    </lineage>
</organism>
<dbReference type="SUPFAM" id="SSF52343">
    <property type="entry name" value="Ferredoxin reductase-like, C-terminal NADP-linked domain"/>
    <property type="match status" value="1"/>
</dbReference>
<name>A0A5C3QK06_9AGAR</name>
<feature type="domain" description="Oxidoreductase FAD/NAD(P)-binding" evidence="5">
    <location>
        <begin position="227"/>
        <end position="283"/>
    </location>
</feature>
<dbReference type="Gene3D" id="2.40.30.10">
    <property type="entry name" value="Translation factors"/>
    <property type="match status" value="1"/>
</dbReference>
<proteinExistence type="predicted"/>
<dbReference type="AlphaFoldDB" id="A0A5C3QK06"/>
<dbReference type="GO" id="GO:0005829">
    <property type="term" value="C:cytosol"/>
    <property type="evidence" value="ECO:0007669"/>
    <property type="project" value="TreeGrafter"/>
</dbReference>
<dbReference type="PANTHER" id="PTHR19384:SF10">
    <property type="entry name" value="NADPH-DEPENDENT DIFLAVIN OXIDOREDUCTASE 1"/>
    <property type="match status" value="1"/>
</dbReference>
<evidence type="ECO:0000256" key="3">
    <source>
        <dbReference type="ARBA" id="ARBA00022827"/>
    </source>
</evidence>
<evidence type="ECO:0008006" key="9">
    <source>
        <dbReference type="Google" id="ProtNLM"/>
    </source>
</evidence>
<dbReference type="InterPro" id="IPR001709">
    <property type="entry name" value="Flavoprot_Pyr_Nucl_cyt_Rdtase"/>
</dbReference>
<dbReference type="SUPFAM" id="SSF63380">
    <property type="entry name" value="Riboflavin synthase domain-like"/>
    <property type="match status" value="1"/>
</dbReference>
<reference evidence="7 8" key="1">
    <citation type="journal article" date="2019" name="Nat. Ecol. Evol.">
        <title>Megaphylogeny resolves global patterns of mushroom evolution.</title>
        <authorList>
            <person name="Varga T."/>
            <person name="Krizsan K."/>
            <person name="Foldi C."/>
            <person name="Dima B."/>
            <person name="Sanchez-Garcia M."/>
            <person name="Sanchez-Ramirez S."/>
            <person name="Szollosi G.J."/>
            <person name="Szarkandi J.G."/>
            <person name="Papp V."/>
            <person name="Albert L."/>
            <person name="Andreopoulos W."/>
            <person name="Angelini C."/>
            <person name="Antonin V."/>
            <person name="Barry K.W."/>
            <person name="Bougher N.L."/>
            <person name="Buchanan P."/>
            <person name="Buyck B."/>
            <person name="Bense V."/>
            <person name="Catcheside P."/>
            <person name="Chovatia M."/>
            <person name="Cooper J."/>
            <person name="Damon W."/>
            <person name="Desjardin D."/>
            <person name="Finy P."/>
            <person name="Geml J."/>
            <person name="Haridas S."/>
            <person name="Hughes K."/>
            <person name="Justo A."/>
            <person name="Karasinski D."/>
            <person name="Kautmanova I."/>
            <person name="Kiss B."/>
            <person name="Kocsube S."/>
            <person name="Kotiranta H."/>
            <person name="LaButti K.M."/>
            <person name="Lechner B.E."/>
            <person name="Liimatainen K."/>
            <person name="Lipzen A."/>
            <person name="Lukacs Z."/>
            <person name="Mihaltcheva S."/>
            <person name="Morgado L.N."/>
            <person name="Niskanen T."/>
            <person name="Noordeloos M.E."/>
            <person name="Ohm R.A."/>
            <person name="Ortiz-Santana B."/>
            <person name="Ovrebo C."/>
            <person name="Racz N."/>
            <person name="Riley R."/>
            <person name="Savchenko A."/>
            <person name="Shiryaev A."/>
            <person name="Soop K."/>
            <person name="Spirin V."/>
            <person name="Szebenyi C."/>
            <person name="Tomsovsky M."/>
            <person name="Tulloss R.E."/>
            <person name="Uehling J."/>
            <person name="Grigoriev I.V."/>
            <person name="Vagvolgyi C."/>
            <person name="Papp T."/>
            <person name="Martin F.M."/>
            <person name="Miettinen O."/>
            <person name="Hibbett D.S."/>
            <person name="Nagy L.G."/>
        </authorList>
    </citation>
    <scope>NUCLEOTIDE SEQUENCE [LARGE SCALE GENOMIC DNA]</scope>
    <source>
        <strain evidence="7 8">CBS 309.79</strain>
    </source>
</reference>
<keyword evidence="4" id="KW-0560">Oxidoreductase</keyword>
<gene>
    <name evidence="7" type="ORF">BDV98DRAFT_592397</name>
</gene>
<keyword evidence="3" id="KW-0274">FAD</keyword>
<dbReference type="GO" id="GO:0016491">
    <property type="term" value="F:oxidoreductase activity"/>
    <property type="evidence" value="ECO:0007669"/>
    <property type="project" value="UniProtKB-KW"/>
</dbReference>
<evidence type="ECO:0000313" key="7">
    <source>
        <dbReference type="EMBL" id="TFL01877.1"/>
    </source>
</evidence>
<feature type="domain" description="Sulfite reductase [NADPH] flavoprotein alpha-component-like FAD-binding" evidence="6">
    <location>
        <begin position="18"/>
        <end position="195"/>
    </location>
</feature>
<dbReference type="InterPro" id="IPR003097">
    <property type="entry name" value="CysJ-like_FAD-binding"/>
</dbReference>
<evidence type="ECO:0000259" key="5">
    <source>
        <dbReference type="Pfam" id="PF00175"/>
    </source>
</evidence>
<keyword evidence="2" id="KW-0285">Flavoprotein</keyword>
<dbReference type="PRINTS" id="PR00371">
    <property type="entry name" value="FPNCR"/>
</dbReference>
<dbReference type="EMBL" id="ML178823">
    <property type="protein sequence ID" value="TFL01877.1"/>
    <property type="molecule type" value="Genomic_DNA"/>
</dbReference>
<keyword evidence="8" id="KW-1185">Reference proteome</keyword>
<evidence type="ECO:0000259" key="6">
    <source>
        <dbReference type="Pfam" id="PF00667"/>
    </source>
</evidence>
<dbReference type="GO" id="GO:0050660">
    <property type="term" value="F:flavin adenine dinucleotide binding"/>
    <property type="evidence" value="ECO:0007669"/>
    <property type="project" value="TreeGrafter"/>
</dbReference>
<evidence type="ECO:0000256" key="4">
    <source>
        <dbReference type="ARBA" id="ARBA00023002"/>
    </source>
</evidence>
<dbReference type="Gene3D" id="3.40.50.80">
    <property type="entry name" value="Nucleotide-binding domain of ferredoxin-NADP reductase (FNR) module"/>
    <property type="match status" value="1"/>
</dbReference>
<comment type="cofactor">
    <cofactor evidence="1">
        <name>FAD</name>
        <dbReference type="ChEBI" id="CHEBI:57692"/>
    </cofactor>
</comment>
<dbReference type="Pfam" id="PF00175">
    <property type="entry name" value="NAD_binding_1"/>
    <property type="match status" value="1"/>
</dbReference>
<dbReference type="STRING" id="1884261.A0A5C3QK06"/>
<evidence type="ECO:0000313" key="8">
    <source>
        <dbReference type="Proteomes" id="UP000305067"/>
    </source>
</evidence>
<dbReference type="Pfam" id="PF00667">
    <property type="entry name" value="FAD_binding_1"/>
    <property type="match status" value="1"/>
</dbReference>
<dbReference type="InterPro" id="IPR001433">
    <property type="entry name" value="OxRdtase_FAD/NAD-bd"/>
</dbReference>
<accession>A0A5C3QK06</accession>
<dbReference type="Proteomes" id="UP000305067">
    <property type="component" value="Unassembled WGS sequence"/>
</dbReference>
<protein>
    <recommendedName>
        <fullName evidence="9">FAD-binding FR-type domain-containing protein</fullName>
    </recommendedName>
</protein>
<evidence type="ECO:0000256" key="1">
    <source>
        <dbReference type="ARBA" id="ARBA00001974"/>
    </source>
</evidence>
<dbReference type="InterPro" id="IPR017938">
    <property type="entry name" value="Riboflavin_synthase-like_b-brl"/>
</dbReference>
<dbReference type="InterPro" id="IPR023173">
    <property type="entry name" value="NADPH_Cyt_P450_Rdtase_alpha"/>
</dbReference>
<sequence length="308" mass="35299">MFANERITAKGWNQDVRHFKYVLGDAAVIYPEEDANEVDDFLAKIGWKKVADKPFRIKRSQPTYYQSSLCVSSSLDIWTSQQYHGEASSNSYYTSHLMSRRGRSWKMEEFVAEEGADDLYEYCHFVRRNIKEVLEDCHSVQLPTQYVFNVFPPLRPRELSIASSIKKHPWRIQLCVAIVRYKTKMKPPRKGVCTTCIANFETGDKIYMSIRQGFIPRFPPSIPLIGVGHGTGLAPIHALVEERLTEQPSTSTTFYFGCPSATKDQHYASQMEDYARDPSKQFSYRVACLRDGLEGVKRTYVQGSTSRG</sequence>
<dbReference type="PANTHER" id="PTHR19384">
    <property type="entry name" value="NITRIC OXIDE SYNTHASE-RELATED"/>
    <property type="match status" value="1"/>
</dbReference>
<dbReference type="Gene3D" id="1.20.990.10">
    <property type="entry name" value="NADPH-cytochrome p450 Reductase, Chain A, domain 3"/>
    <property type="match status" value="1"/>
</dbReference>
<dbReference type="InterPro" id="IPR039261">
    <property type="entry name" value="FNR_nucleotide-bd"/>
</dbReference>
<evidence type="ECO:0000256" key="2">
    <source>
        <dbReference type="ARBA" id="ARBA00022630"/>
    </source>
</evidence>